<reference evidence="2" key="1">
    <citation type="submission" date="2025-02" db="EMBL/GenBank/DDBJ databases">
        <authorList>
            <consortium name="NCBI Genome Project"/>
        </authorList>
    </citation>
    <scope>NUCLEOTIDE SEQUENCE</scope>
</reference>
<proteinExistence type="predicted"/>
<feature type="compositionally biased region" description="Basic and acidic residues" evidence="1">
    <location>
        <begin position="171"/>
        <end position="180"/>
    </location>
</feature>
<dbReference type="GeneID" id="84592449"/>
<dbReference type="VEuPathDB" id="FungiDB:An12g00310"/>
<feature type="compositionally biased region" description="Basic and acidic residues" evidence="1">
    <location>
        <begin position="130"/>
        <end position="140"/>
    </location>
</feature>
<reference evidence="2" key="2">
    <citation type="submission" date="2025-08" db="UniProtKB">
        <authorList>
            <consortium name="RefSeq"/>
        </authorList>
    </citation>
    <scope>IDENTIFICATION</scope>
</reference>
<dbReference type="AlphaFoldDB" id="A0AAJ8BSR5"/>
<feature type="region of interest" description="Disordered" evidence="1">
    <location>
        <begin position="157"/>
        <end position="180"/>
    </location>
</feature>
<organism evidence="2">
    <name type="scientific">Aspergillus niger</name>
    <dbReference type="NCBI Taxonomy" id="5061"/>
    <lineage>
        <taxon>Eukaryota</taxon>
        <taxon>Fungi</taxon>
        <taxon>Dikarya</taxon>
        <taxon>Ascomycota</taxon>
        <taxon>Pezizomycotina</taxon>
        <taxon>Eurotiomycetes</taxon>
        <taxon>Eurotiomycetidae</taxon>
        <taxon>Eurotiales</taxon>
        <taxon>Aspergillaceae</taxon>
        <taxon>Aspergillus</taxon>
        <taxon>Aspergillus subgen. Circumdati</taxon>
    </lineage>
</organism>
<sequence length="180" mass="19451">MKVAYPQTTTGNCKTIGEMGMLQTILDESSSASVEPANRQAYRLARATTAKPAIRSMVVVAVNADGLLDQRKSGCHCHTTGEDVPYYYPPGQGKRYNWQKSDIYTVSRCSRKNGRGPSALDSTYPLADLPTRDNSGKDPIETGTTLDWLKTVIRDIVQPGGGGVPPSTEEIGLRSETRGG</sequence>
<gene>
    <name evidence="2" type="ORF">An12g00310</name>
</gene>
<evidence type="ECO:0008006" key="3">
    <source>
        <dbReference type="Google" id="ProtNLM"/>
    </source>
</evidence>
<evidence type="ECO:0000256" key="1">
    <source>
        <dbReference type="SAM" id="MobiDB-lite"/>
    </source>
</evidence>
<protein>
    <recommendedName>
        <fullName evidence="3">DUF222 domain-containing protein</fullName>
    </recommendedName>
</protein>
<feature type="region of interest" description="Disordered" evidence="1">
    <location>
        <begin position="110"/>
        <end position="142"/>
    </location>
</feature>
<dbReference type="RefSeq" id="XP_059601741.1">
    <property type="nucleotide sequence ID" value="XM_059750622.1"/>
</dbReference>
<dbReference type="KEGG" id="ang:An12g00310"/>
<evidence type="ECO:0000313" key="2">
    <source>
        <dbReference type="RefSeq" id="XP_059601741.1"/>
    </source>
</evidence>
<name>A0AAJ8BSR5_ASPNG</name>
<accession>A0AAJ8BSR5</accession>